<dbReference type="AlphaFoldDB" id="A0A7S2CSE6"/>
<dbReference type="EMBL" id="HBGS01032405">
    <property type="protein sequence ID" value="CAD9433414.1"/>
    <property type="molecule type" value="Transcribed_RNA"/>
</dbReference>
<reference evidence="2" key="1">
    <citation type="submission" date="2021-01" db="EMBL/GenBank/DDBJ databases">
        <authorList>
            <person name="Corre E."/>
            <person name="Pelletier E."/>
            <person name="Niang G."/>
            <person name="Scheremetjew M."/>
            <person name="Finn R."/>
            <person name="Kale V."/>
            <person name="Holt S."/>
            <person name="Cochrane G."/>
            <person name="Meng A."/>
            <person name="Brown T."/>
            <person name="Cohen L."/>
        </authorList>
    </citation>
    <scope>NUCLEOTIDE SEQUENCE</scope>
    <source>
        <strain evidence="2">CCMP1381</strain>
    </source>
</reference>
<gene>
    <name evidence="2" type="ORF">DSPE1174_LOCUS16628</name>
</gene>
<keyword evidence="1" id="KW-0812">Transmembrane</keyword>
<evidence type="ECO:0000256" key="1">
    <source>
        <dbReference type="SAM" id="Phobius"/>
    </source>
</evidence>
<accession>A0A7S2CSE6</accession>
<evidence type="ECO:0000313" key="2">
    <source>
        <dbReference type="EMBL" id="CAD9433414.1"/>
    </source>
</evidence>
<name>A0A7S2CSE6_9STRA</name>
<sequence>MSSCSTCDDLSDKECLSVLDADFTGLSDKARLSFAEDYMSDELANNCSGLSDKSCLATLDLSYQRLSDQGKLRVLRFACEAQDADASDIKTEDTVGSTATSFDAGQNGPPQPYLFFSTGGMMISSLVGLVLVLGAIVLSRRRRRYTRVPLGVTHFNIEMTNDDFVI</sequence>
<dbReference type="NCBIfam" id="TIGR01167">
    <property type="entry name" value="LPXTG_anchor"/>
    <property type="match status" value="1"/>
</dbReference>
<proteinExistence type="predicted"/>
<protein>
    <submittedName>
        <fullName evidence="2">Uncharacterized protein</fullName>
    </submittedName>
</protein>
<organism evidence="2">
    <name type="scientific">Octactis speculum</name>
    <dbReference type="NCBI Taxonomy" id="3111310"/>
    <lineage>
        <taxon>Eukaryota</taxon>
        <taxon>Sar</taxon>
        <taxon>Stramenopiles</taxon>
        <taxon>Ochrophyta</taxon>
        <taxon>Dictyochophyceae</taxon>
        <taxon>Dictyochales</taxon>
        <taxon>Dictyochaceae</taxon>
        <taxon>Octactis</taxon>
    </lineage>
</organism>
<feature type="transmembrane region" description="Helical" evidence="1">
    <location>
        <begin position="113"/>
        <end position="138"/>
    </location>
</feature>
<keyword evidence="1" id="KW-1133">Transmembrane helix</keyword>
<keyword evidence="1" id="KW-0472">Membrane</keyword>